<name>A4L1Y3_9VIRU</name>
<dbReference type="RefSeq" id="YP_001111287.1">
    <property type="nucleotide sequence ID" value="NC_009240.1"/>
</dbReference>
<reference evidence="1 2" key="1">
    <citation type="journal article" date="2007" name="J. Virol.">
        <title>The genome of Gryllus bimaculatus nudivirus indicates an ancient diversification of baculovirus-related nonoccluded nudiviruses of insects.</title>
        <authorList>
            <person name="Wang Y."/>
            <person name="Kleespies R.G."/>
            <person name="Huger A.M."/>
            <person name="Jehle J.A."/>
        </authorList>
    </citation>
    <scope>NUCLEOTIDE SEQUENCE [LARGE SCALE GENOMIC DNA]</scope>
</reference>
<proteinExistence type="predicted"/>
<dbReference type="GeneID" id="4960842"/>
<sequence length="139" mass="16017">MSDTDSEESLRGEKYLDPNNLEFGYSYFADTQNEEEIFTNCILTVKVRPIVDLNVLIMTFSHDSTDNIYIPISGFSKFLQISPKEIYFSPSEEHYNPSKYQYKVEFKASISKNISNHLKADLIKVVNDDLIDLDSMPNV</sequence>
<keyword evidence="2" id="KW-1185">Reference proteome</keyword>
<dbReference type="EMBL" id="EF203088">
    <property type="protein sequence ID" value="ABO45353.1"/>
    <property type="molecule type" value="Genomic_DNA"/>
</dbReference>
<accession>A4L1Y3</accession>
<protein>
    <submittedName>
        <fullName evidence="1">Uncharacterized protein</fullName>
    </submittedName>
</protein>
<evidence type="ECO:0000313" key="2">
    <source>
        <dbReference type="Proteomes" id="UP000203733"/>
    </source>
</evidence>
<evidence type="ECO:0000313" key="1">
    <source>
        <dbReference type="EMBL" id="ABO45353.1"/>
    </source>
</evidence>
<dbReference type="Proteomes" id="UP000203733">
    <property type="component" value="Segment"/>
</dbReference>
<organism evidence="1 2">
    <name type="scientific">Gryllus bimaculatus nudivirus</name>
    <dbReference type="NCBI Taxonomy" id="432587"/>
    <lineage>
        <taxon>Viruses</taxon>
        <taxon>Viruses incertae sedis</taxon>
        <taxon>Naldaviricetes</taxon>
        <taxon>Lefavirales</taxon>
        <taxon>Nudiviridae</taxon>
        <taxon>Alphanudivirus</taxon>
        <taxon>Alphanudivirus grybimaculati</taxon>
    </lineage>
</organism>
<dbReference type="KEGG" id="vg:4960842"/>